<dbReference type="Proteomes" id="UP000001887">
    <property type="component" value="Chromosome"/>
</dbReference>
<dbReference type="HOGENOM" id="CLU_1509262_0_0_0"/>
<dbReference type="NCBIfam" id="NF033632">
    <property type="entry name" value="SLATT_4"/>
    <property type="match status" value="1"/>
</dbReference>
<evidence type="ECO:0008006" key="3">
    <source>
        <dbReference type="Google" id="ProtNLM"/>
    </source>
</evidence>
<dbReference type="AlphaFoldDB" id="D2R2F6"/>
<reference evidence="1 2" key="1">
    <citation type="journal article" date="2009" name="Stand. Genomic Sci.">
        <title>Complete genome sequence of Pirellula staleyi type strain (ATCC 27377).</title>
        <authorList>
            <person name="Clum A."/>
            <person name="Tindall B.J."/>
            <person name="Sikorski J."/>
            <person name="Ivanova N."/>
            <person name="Mavrommatis K."/>
            <person name="Lucas S."/>
            <person name="Glavina del Rio T."/>
            <person name="Nolan M."/>
            <person name="Chen F."/>
            <person name="Tice H."/>
            <person name="Pitluck S."/>
            <person name="Cheng J.F."/>
            <person name="Chertkov O."/>
            <person name="Brettin T."/>
            <person name="Han C."/>
            <person name="Detter J.C."/>
            <person name="Kuske C."/>
            <person name="Bruce D."/>
            <person name="Goodwin L."/>
            <person name="Ovchinikova G."/>
            <person name="Pati A."/>
            <person name="Mikhailova N."/>
            <person name="Chen A."/>
            <person name="Palaniappan K."/>
            <person name="Land M."/>
            <person name="Hauser L."/>
            <person name="Chang Y.J."/>
            <person name="Jeffries C.D."/>
            <person name="Chain P."/>
            <person name="Rohde M."/>
            <person name="Goker M."/>
            <person name="Bristow J."/>
            <person name="Eisen J.A."/>
            <person name="Markowitz V."/>
            <person name="Hugenholtz P."/>
            <person name="Kyrpides N.C."/>
            <person name="Klenk H.P."/>
            <person name="Lapidus A."/>
        </authorList>
    </citation>
    <scope>NUCLEOTIDE SEQUENCE [LARGE SCALE GENOMIC DNA]</scope>
    <source>
        <strain evidence="2">ATCC 27377 / DSM 6068 / ICPB 4128</strain>
    </source>
</reference>
<organism evidence="1 2">
    <name type="scientific">Pirellula staleyi (strain ATCC 27377 / DSM 6068 / ICPB 4128)</name>
    <name type="common">Pirella staleyi</name>
    <dbReference type="NCBI Taxonomy" id="530564"/>
    <lineage>
        <taxon>Bacteria</taxon>
        <taxon>Pseudomonadati</taxon>
        <taxon>Planctomycetota</taxon>
        <taxon>Planctomycetia</taxon>
        <taxon>Pirellulales</taxon>
        <taxon>Pirellulaceae</taxon>
        <taxon>Pirellula</taxon>
    </lineage>
</organism>
<evidence type="ECO:0000313" key="1">
    <source>
        <dbReference type="EMBL" id="ADB15065.1"/>
    </source>
</evidence>
<dbReference type="KEGG" id="psl:Psta_0375"/>
<gene>
    <name evidence="1" type="ordered locus">Psta_0375</name>
</gene>
<proteinExistence type="predicted"/>
<name>D2R2F6_PIRSD</name>
<evidence type="ECO:0000313" key="2">
    <source>
        <dbReference type="Proteomes" id="UP000001887"/>
    </source>
</evidence>
<sequence length="178" mass="19470">MSYSADQIDILARDWFRRCRESQMAHFEYGSRLEAYHTFLGVPSVALSTIAGTAAAGSIAGTEEAFLLEVATVILSLSAATLTSLQTFLNLPDRVAKHRAAGAAYSALRRELEIFKMLPPESGSTREFFEGIRKRMDELSANAPGIPSSFKAEVDKKLQSEMYPRIFSFPASPPATTG</sequence>
<dbReference type="EMBL" id="CP001848">
    <property type="protein sequence ID" value="ADB15065.1"/>
    <property type="molecule type" value="Genomic_DNA"/>
</dbReference>
<dbReference type="OrthoDB" id="5897352at2"/>
<protein>
    <recommendedName>
        <fullName evidence="3">SMODS and SLOG-associating 2TM effector domain-containing protein</fullName>
    </recommendedName>
</protein>
<accession>D2R2F6</accession>
<dbReference type="eggNOG" id="ENOG503313J">
    <property type="taxonomic scope" value="Bacteria"/>
</dbReference>
<keyword evidence="2" id="KW-1185">Reference proteome</keyword>